<keyword evidence="2" id="KW-1185">Reference proteome</keyword>
<protein>
    <submittedName>
        <fullName evidence="1">Uncharacterized protein</fullName>
    </submittedName>
</protein>
<proteinExistence type="predicted"/>
<dbReference type="Proteomes" id="UP000218785">
    <property type="component" value="Chromosome"/>
</dbReference>
<dbReference type="AlphaFoldDB" id="A0A1Z4N7T4"/>
<sequence length="93" mass="10304">MEAKKVEFLKLIDRALDVGNTMLDTGYPSSDRLNNLINQLKQIKAATISDRLEPSGGTVTLGLAREVADWIENLDSPLLKAVGAIEIYYQQQL</sequence>
<gene>
    <name evidence="1" type="ORF">NIES37_57820</name>
</gene>
<accession>A0A1Z4N7T4</accession>
<dbReference type="RefSeq" id="WP_096581554.1">
    <property type="nucleotide sequence ID" value="NZ_CAWNJS010000001.1"/>
</dbReference>
<reference evidence="1 2" key="1">
    <citation type="submission" date="2017-06" db="EMBL/GenBank/DDBJ databases">
        <title>Genome sequencing of cyanobaciteial culture collection at National Institute for Environmental Studies (NIES).</title>
        <authorList>
            <person name="Hirose Y."/>
            <person name="Shimura Y."/>
            <person name="Fujisawa T."/>
            <person name="Nakamura Y."/>
            <person name="Kawachi M."/>
        </authorList>
    </citation>
    <scope>NUCLEOTIDE SEQUENCE [LARGE SCALE GENOMIC DNA]</scope>
    <source>
        <strain evidence="1 2">NIES-37</strain>
    </source>
</reference>
<evidence type="ECO:0000313" key="1">
    <source>
        <dbReference type="EMBL" id="BAZ01776.1"/>
    </source>
</evidence>
<organism evidence="1 2">
    <name type="scientific">Tolypothrix tenuis PCC 7101</name>
    <dbReference type="NCBI Taxonomy" id="231146"/>
    <lineage>
        <taxon>Bacteria</taxon>
        <taxon>Bacillati</taxon>
        <taxon>Cyanobacteriota</taxon>
        <taxon>Cyanophyceae</taxon>
        <taxon>Nostocales</taxon>
        <taxon>Tolypothrichaceae</taxon>
        <taxon>Tolypothrix</taxon>
    </lineage>
</organism>
<name>A0A1Z4N7T4_9CYAN</name>
<dbReference type="KEGG" id="ttq:NIES37_57820"/>
<evidence type="ECO:0000313" key="2">
    <source>
        <dbReference type="Proteomes" id="UP000218785"/>
    </source>
</evidence>
<dbReference type="EMBL" id="AP018248">
    <property type="protein sequence ID" value="BAZ01776.1"/>
    <property type="molecule type" value="Genomic_DNA"/>
</dbReference>